<evidence type="ECO:0000313" key="1">
    <source>
        <dbReference type="EMBL" id="KAK1936296.1"/>
    </source>
</evidence>
<gene>
    <name evidence="1" type="ORF">X943_002621</name>
</gene>
<dbReference type="Proteomes" id="UP001195914">
    <property type="component" value="Unassembled WGS sequence"/>
</dbReference>
<dbReference type="AlphaFoldDB" id="A0AAD9GD55"/>
<dbReference type="PANTHER" id="PTHR12975">
    <property type="entry name" value="TRANSPORT PROTEIN TRAPP"/>
    <property type="match status" value="1"/>
</dbReference>
<evidence type="ECO:0000313" key="2">
    <source>
        <dbReference type="Proteomes" id="UP001195914"/>
    </source>
</evidence>
<protein>
    <submittedName>
        <fullName evidence="1">Uncharacterized protein</fullName>
    </submittedName>
</protein>
<reference evidence="1" key="2">
    <citation type="submission" date="2021-05" db="EMBL/GenBank/DDBJ databases">
        <authorList>
            <person name="Pain A."/>
        </authorList>
    </citation>
    <scope>NUCLEOTIDE SEQUENCE</scope>
    <source>
        <strain evidence="1">1802A</strain>
    </source>
</reference>
<keyword evidence="2" id="KW-1185">Reference proteome</keyword>
<dbReference type="PANTHER" id="PTHR12975:SF6">
    <property type="entry name" value="TRAFFICKING PROTEIN PARTICLE COMPLEX SUBUNIT 8"/>
    <property type="match status" value="1"/>
</dbReference>
<reference evidence="1" key="1">
    <citation type="journal article" date="2014" name="Nucleic Acids Res.">
        <title>The evolutionary dynamics of variant antigen genes in Babesia reveal a history of genomic innovation underlying host-parasite interaction.</title>
        <authorList>
            <person name="Jackson A.P."/>
            <person name="Otto T.D."/>
            <person name="Darby A."/>
            <person name="Ramaprasad A."/>
            <person name="Xia D."/>
            <person name="Echaide I.E."/>
            <person name="Farber M."/>
            <person name="Gahlot S."/>
            <person name="Gamble J."/>
            <person name="Gupta D."/>
            <person name="Gupta Y."/>
            <person name="Jackson L."/>
            <person name="Malandrin L."/>
            <person name="Malas T.B."/>
            <person name="Moussa E."/>
            <person name="Nair M."/>
            <person name="Reid A.J."/>
            <person name="Sanders M."/>
            <person name="Sharma J."/>
            <person name="Tracey A."/>
            <person name="Quail M.A."/>
            <person name="Weir W."/>
            <person name="Wastling J.M."/>
            <person name="Hall N."/>
            <person name="Willadsen P."/>
            <person name="Lingelbach K."/>
            <person name="Shiels B."/>
            <person name="Tait A."/>
            <person name="Berriman M."/>
            <person name="Allred D.R."/>
            <person name="Pain A."/>
        </authorList>
    </citation>
    <scope>NUCLEOTIDE SEQUENCE</scope>
    <source>
        <strain evidence="1">1802A</strain>
    </source>
</reference>
<dbReference type="InterPro" id="IPR024420">
    <property type="entry name" value="TRAPP_III_complex_Trs85"/>
</dbReference>
<proteinExistence type="predicted"/>
<comment type="caution">
    <text evidence="1">The sequence shown here is derived from an EMBL/GenBank/DDBJ whole genome shotgun (WGS) entry which is preliminary data.</text>
</comment>
<dbReference type="GO" id="GO:1990072">
    <property type="term" value="C:TRAPPIII protein complex"/>
    <property type="evidence" value="ECO:0007669"/>
    <property type="project" value="TreeGrafter"/>
</dbReference>
<dbReference type="EMBL" id="JAHBMH010000044">
    <property type="protein sequence ID" value="KAK1936296.1"/>
    <property type="molecule type" value="Genomic_DNA"/>
</dbReference>
<accession>A0AAD9GD55</accession>
<sequence>MVVPLCNQSSLFERLLRQFHGAYILARTTEAAHKKITTSGFRSCTELIEKILVRYSNDQTAAKVEFEAESDLLRLAEGDFESQLLDAVTRNVPEFGSQELDFVGYPPWFTEWAVTLAKLLRTQRYKTLDIPPDSRGVILFCSSDDDKETIRKMLGDPESSIFRAVVVFGENQARTFLNDLKGTYKETANHVIVNSDSKPLEECLMDDTLPMFIAKVGETCIAHNQLALASRERRNSVPHISSKVAKSKPTSADIAAMKSIIMAMNDDLYGDSPSGYIDDVCSATDYEIQGLAYIYSALSHVNTMKRHIGLPQNEGDYKTAHKRTLDKAISELDKAINILLKYDCKWDALLAAIFMATIGGDVEARRLGTISATMEIKSKSDFARAALSLELCTFFTAKQRRKMFHLVMAGQLFLQAGLMNLTKRCYMVSLPLYKEKGWNLASDFLHGTLSRCEPLFCIDALNGMADNCEFLNCHTNMKSYEESIGKSSWYNSDREMTHLRRLMKLSVTNYAPDDILEKNAASVVCCAYSSYPALLYGKKDIPPLDGNIPYLVRVPLVILRNNEGVPGKNCELLLSESICDVGGVSSDPPYNTADDFDMQEATITKKIKAKAEVDPAWKMCYEFINNYGNISYRLDSNSLGYNLPKEGVRSASNYPLGADSVIKVEVVNPLHINIHCDDFHLLIKNDQEIWWENATVINMKADDDSGQVHQNPKDNFVYLVEGERRVIYLKFKVTKPKTFSVVGLAWKLFGCVSCWVPLYLSGQRRTKGAPVHHKGIDHLDNYMGDRLANPGLSLSIHETSPHVAIALSKVTRFPENMRPLNEVDAHYCTLKRYFQGVDDDLQDDFNNQGYLSMGETIAGEFVITKLSIKNTGTSPIDSVTLNIKTSGKCDVTNYPLGYRSQASNVMVTWEDMAKCNLGCISGNKTYQVTLQDESTSLVLPGGVLSIFTLMVPGSEDAPNMLCIQGRLTVSSKIHAVNTHMAFWRFYSTSNGLSVSYKYDHSLTDMLQCTVVNKSKKNVESISFYDPDGSQIIPIVRSPSLEKQRAAIGVRRNSELLSALPFQLNWSHVNMSWECGDAFGLVKSEVAIDTRARLLVKIRSTTSSIKYTGKPSIVRIEFVFENPTCRRIPSMQVEARRKQGLRDEHNWFYVGLLTGAIPDISPNQSEHVGFDVVLPLPGMYVFTHENLVIRNTQGISITPCNELMIAVEV</sequence>
<name>A0AAD9GD55_BABDI</name>
<organism evidence="1 2">
    <name type="scientific">Babesia divergens</name>
    <dbReference type="NCBI Taxonomy" id="32595"/>
    <lineage>
        <taxon>Eukaryota</taxon>
        <taxon>Sar</taxon>
        <taxon>Alveolata</taxon>
        <taxon>Apicomplexa</taxon>
        <taxon>Aconoidasida</taxon>
        <taxon>Piroplasmida</taxon>
        <taxon>Babesiidae</taxon>
        <taxon>Babesia</taxon>
    </lineage>
</organism>